<dbReference type="GO" id="GO:0006935">
    <property type="term" value="P:chemotaxis"/>
    <property type="evidence" value="ECO:0007669"/>
    <property type="project" value="UniProtKB-KW"/>
</dbReference>
<dbReference type="Pfam" id="PF21927">
    <property type="entry name" value="McpB_HAMP_2"/>
    <property type="match status" value="3"/>
</dbReference>
<dbReference type="InterPro" id="IPR041395">
    <property type="entry name" value="McpB_HAMP_3rd"/>
</dbReference>
<dbReference type="InterPro" id="IPR051310">
    <property type="entry name" value="MCP_chemotaxis"/>
</dbReference>
<evidence type="ECO:0000256" key="4">
    <source>
        <dbReference type="PROSITE-ProRule" id="PRU00284"/>
    </source>
</evidence>
<gene>
    <name evidence="9" type="ORF">C4K68_24335</name>
</gene>
<evidence type="ECO:0000313" key="9">
    <source>
        <dbReference type="EMBL" id="PPC74729.1"/>
    </source>
</evidence>
<dbReference type="OrthoDB" id="5287663at2"/>
<dbReference type="PANTHER" id="PTHR43531">
    <property type="entry name" value="PROTEIN ICFG"/>
    <property type="match status" value="1"/>
</dbReference>
<comment type="subcellular location">
    <subcellularLocation>
        <location evidence="1">Membrane</location>
    </subcellularLocation>
</comment>
<evidence type="ECO:0000259" key="8">
    <source>
        <dbReference type="PROSITE" id="PS50885"/>
    </source>
</evidence>
<sequence length="723" mass="77259">MTKEHAAGDIDVVLSKNYPGAYRDLADGINALVASHIEVKKKAMACVNAIGRGDLDAPLEQFPGKKAFINDNIEGMRSNLKGLMAEMHHMAREHDKGDIDVVIDADRFQGAYADIARGINDMVEGHISVKKKAMACVNAIGKGDLNAPLEQFPGKKAFINDNVEGLRSNLKGLMAEMHHMSDEHDKGEIDVVIDADRFQGAYADIARGINNMVAGHISVKKKAMYCIKAIGDGDLQASLEKFPGKKAFINDIIEGLRANITALMDEMRHMSEEHDKGDIDVVINADRFKGAYAEIARGINDMVAGHISVKKKAMACIKSFSEGDLNAPLERFPGKKAFINESIEQLRANVVALIDDTRMLSDAALNGELDTRADASRHRGDFRRIVEGINNTLEAIVVPVSEAMNVIAALAEGDLSRQMEGSYKGHLHQLQLSLNTTVDKLAEIIGEVHQSTVALGNAAEEISSTAQSLSQAASSQAASVEQTSAAMEEMSASIAQNTENAKVTDSMAGKASVEASEGGQAVKDTVSAMKTIAEKIGIVDDIAYQTNLLALNAAIEAARAGEHGKGFAVVAAEVRKLAERSQVAAQEIGEVAKSSVALAERAGQLLGQMVPSINKTSDLVQEIAAASEEQSSGVSQISSAMTQLSDITQQNAAASEELAATSEEMNSQSAQLQHLMQFFQLNGKEPAMTAHATAVHQLMRAPTPTRTTEMASELEGGFIRFGG</sequence>
<keyword evidence="2" id="KW-0145">Chemotaxis</keyword>
<dbReference type="GO" id="GO:0004888">
    <property type="term" value="F:transmembrane signaling receptor activity"/>
    <property type="evidence" value="ECO:0007669"/>
    <property type="project" value="InterPro"/>
</dbReference>
<evidence type="ECO:0000259" key="7">
    <source>
        <dbReference type="PROSITE" id="PS50111"/>
    </source>
</evidence>
<dbReference type="FunFam" id="1.10.287.950:FF:000001">
    <property type="entry name" value="Methyl-accepting chemotaxis sensory transducer"/>
    <property type="match status" value="1"/>
</dbReference>
<evidence type="ECO:0000256" key="6">
    <source>
        <dbReference type="SAM" id="MobiDB-lite"/>
    </source>
</evidence>
<name>A0A2S5KJP9_9PROT</name>
<feature type="coiled-coil region" evidence="5">
    <location>
        <begin position="644"/>
        <end position="671"/>
    </location>
</feature>
<dbReference type="Pfam" id="PF18575">
    <property type="entry name" value="HAMP_N3"/>
    <property type="match status" value="4"/>
</dbReference>
<dbReference type="PROSITE" id="PS50885">
    <property type="entry name" value="HAMP"/>
    <property type="match status" value="1"/>
</dbReference>
<dbReference type="InterPro" id="IPR004090">
    <property type="entry name" value="Chemotax_Me-accpt_rcpt"/>
</dbReference>
<dbReference type="GO" id="GO:0005886">
    <property type="term" value="C:plasma membrane"/>
    <property type="evidence" value="ECO:0007669"/>
    <property type="project" value="TreeGrafter"/>
</dbReference>
<evidence type="ECO:0000256" key="1">
    <source>
        <dbReference type="ARBA" id="ARBA00004370"/>
    </source>
</evidence>
<evidence type="ECO:0000256" key="2">
    <source>
        <dbReference type="ARBA" id="ARBA00022500"/>
    </source>
</evidence>
<dbReference type="SMART" id="SM00283">
    <property type="entry name" value="MA"/>
    <property type="match status" value="1"/>
</dbReference>
<dbReference type="Pfam" id="PF00015">
    <property type="entry name" value="MCPsignal"/>
    <property type="match status" value="1"/>
</dbReference>
<dbReference type="CDD" id="cd11386">
    <property type="entry name" value="MCP_signal"/>
    <property type="match status" value="1"/>
</dbReference>
<dbReference type="PANTHER" id="PTHR43531:SF11">
    <property type="entry name" value="METHYL-ACCEPTING CHEMOTAXIS PROTEIN 3"/>
    <property type="match status" value="1"/>
</dbReference>
<dbReference type="InterPro" id="IPR003660">
    <property type="entry name" value="HAMP_dom"/>
</dbReference>
<dbReference type="CDD" id="cd17528">
    <property type="entry name" value="HAMP_III"/>
    <property type="match status" value="4"/>
</dbReference>
<accession>A0A2S5KJP9</accession>
<comment type="similarity">
    <text evidence="3">Belongs to the methyl-accepting chemotaxis (MCP) protein family.</text>
</comment>
<dbReference type="CDD" id="cd17527">
    <property type="entry name" value="HAMP_II"/>
    <property type="match status" value="3"/>
</dbReference>
<feature type="domain" description="HAMP" evidence="8">
    <location>
        <begin position="394"/>
        <end position="446"/>
    </location>
</feature>
<feature type="domain" description="Methyl-accepting transducer" evidence="7">
    <location>
        <begin position="451"/>
        <end position="666"/>
    </location>
</feature>
<dbReference type="GO" id="GO:0007165">
    <property type="term" value="P:signal transduction"/>
    <property type="evidence" value="ECO:0007669"/>
    <property type="project" value="UniProtKB-KW"/>
</dbReference>
<feature type="region of interest" description="Disordered" evidence="6">
    <location>
        <begin position="498"/>
        <end position="520"/>
    </location>
</feature>
<dbReference type="Gene3D" id="1.10.287.950">
    <property type="entry name" value="Methyl-accepting chemotaxis protein"/>
    <property type="match status" value="1"/>
</dbReference>
<dbReference type="SUPFAM" id="SSF58104">
    <property type="entry name" value="Methyl-accepting chemotaxis protein (MCP) signaling domain"/>
    <property type="match status" value="1"/>
</dbReference>
<dbReference type="EMBL" id="PRLP01000136">
    <property type="protein sequence ID" value="PPC74729.1"/>
    <property type="molecule type" value="Genomic_DNA"/>
</dbReference>
<keyword evidence="4" id="KW-0807">Transducer</keyword>
<evidence type="ECO:0000256" key="5">
    <source>
        <dbReference type="SAM" id="Coils"/>
    </source>
</evidence>
<dbReference type="InterPro" id="IPR054421">
    <property type="entry name" value="McpB_HAMP_2nd"/>
</dbReference>
<proteinExistence type="inferred from homology"/>
<dbReference type="Gene3D" id="1.20.120.1530">
    <property type="match status" value="5"/>
</dbReference>
<protein>
    <submittedName>
        <fullName evidence="9">Chemotaxis protein</fullName>
    </submittedName>
</protein>
<dbReference type="Proteomes" id="UP000238196">
    <property type="component" value="Unassembled WGS sequence"/>
</dbReference>
<comment type="caution">
    <text evidence="9">The sequence shown here is derived from an EMBL/GenBank/DDBJ whole genome shotgun (WGS) entry which is preliminary data.</text>
</comment>
<dbReference type="InterPro" id="IPR004089">
    <property type="entry name" value="MCPsignal_dom"/>
</dbReference>
<reference evidence="9 10" key="1">
    <citation type="submission" date="2018-02" db="EMBL/GenBank/DDBJ databases">
        <title>novel marine gammaproteobacteria from coastal saline agro ecosystem.</title>
        <authorList>
            <person name="Krishnan R."/>
            <person name="Ramesh Kumar N."/>
        </authorList>
    </citation>
    <scope>NUCLEOTIDE SEQUENCE [LARGE SCALE GENOMIC DNA]</scope>
    <source>
        <strain evidence="9 10">228</strain>
    </source>
</reference>
<organism evidence="9 10">
    <name type="scientific">Proteobacteria bacterium 228</name>
    <dbReference type="NCBI Taxonomy" id="2083153"/>
    <lineage>
        <taxon>Bacteria</taxon>
        <taxon>Pseudomonadati</taxon>
        <taxon>Pseudomonadota</taxon>
    </lineage>
</organism>
<evidence type="ECO:0000313" key="10">
    <source>
        <dbReference type="Proteomes" id="UP000238196"/>
    </source>
</evidence>
<dbReference type="Pfam" id="PF18947">
    <property type="entry name" value="HAMP_2"/>
    <property type="match status" value="1"/>
</dbReference>
<keyword evidence="5" id="KW-0175">Coiled coil</keyword>
<dbReference type="SMART" id="SM00304">
    <property type="entry name" value="HAMP"/>
    <property type="match status" value="4"/>
</dbReference>
<dbReference type="AlphaFoldDB" id="A0A2S5KJP9"/>
<evidence type="ECO:0000256" key="3">
    <source>
        <dbReference type="ARBA" id="ARBA00029447"/>
    </source>
</evidence>
<dbReference type="PRINTS" id="PR00260">
    <property type="entry name" value="CHEMTRNSDUCR"/>
</dbReference>
<dbReference type="PROSITE" id="PS50111">
    <property type="entry name" value="CHEMOTAXIS_TRANSDUC_2"/>
    <property type="match status" value="1"/>
</dbReference>